<proteinExistence type="predicted"/>
<accession>A0A6J4R1Y4</accession>
<sequence>GTDSPAFGSGIVAHARRASRLGLRHLCPYMGRPGTTRRLGSHPRTRYSRHSRAKDARGRGGSPRSRHHCLIILFLYL</sequence>
<gene>
    <name evidence="2" type="ORF">AVDCRST_MAG14-2321</name>
</gene>
<name>A0A6J4R1Y4_9ACTN</name>
<evidence type="ECO:0000256" key="1">
    <source>
        <dbReference type="SAM" id="MobiDB-lite"/>
    </source>
</evidence>
<protein>
    <submittedName>
        <fullName evidence="2">Uncharacterized protein</fullName>
    </submittedName>
</protein>
<feature type="region of interest" description="Disordered" evidence="1">
    <location>
        <begin position="32"/>
        <end position="64"/>
    </location>
</feature>
<dbReference type="EMBL" id="CADCVG010000095">
    <property type="protein sequence ID" value="CAA9460299.1"/>
    <property type="molecule type" value="Genomic_DNA"/>
</dbReference>
<feature type="non-terminal residue" evidence="2">
    <location>
        <position position="77"/>
    </location>
</feature>
<feature type="non-terminal residue" evidence="2">
    <location>
        <position position="1"/>
    </location>
</feature>
<reference evidence="2" key="1">
    <citation type="submission" date="2020-02" db="EMBL/GenBank/DDBJ databases">
        <authorList>
            <person name="Meier V. D."/>
        </authorList>
    </citation>
    <scope>NUCLEOTIDE SEQUENCE</scope>
    <source>
        <strain evidence="2">AVDCRST_MAG14</strain>
    </source>
</reference>
<organism evidence="2">
    <name type="scientific">uncultured Rubrobacteraceae bacterium</name>
    <dbReference type="NCBI Taxonomy" id="349277"/>
    <lineage>
        <taxon>Bacteria</taxon>
        <taxon>Bacillati</taxon>
        <taxon>Actinomycetota</taxon>
        <taxon>Rubrobacteria</taxon>
        <taxon>Rubrobacterales</taxon>
        <taxon>Rubrobacteraceae</taxon>
        <taxon>environmental samples</taxon>
    </lineage>
</organism>
<evidence type="ECO:0000313" key="2">
    <source>
        <dbReference type="EMBL" id="CAA9460299.1"/>
    </source>
</evidence>
<feature type="compositionally biased region" description="Basic residues" evidence="1">
    <location>
        <begin position="39"/>
        <end position="52"/>
    </location>
</feature>
<dbReference type="AlphaFoldDB" id="A0A6J4R1Y4"/>